<dbReference type="InterPro" id="IPR029419">
    <property type="entry name" value="Arg_succ_lyase_C"/>
</dbReference>
<keyword evidence="6" id="KW-0808">Transferase</keyword>
<evidence type="ECO:0000256" key="1">
    <source>
        <dbReference type="ARBA" id="ARBA00000985"/>
    </source>
</evidence>
<dbReference type="EC" id="4.3.2.1" evidence="4 7"/>
<proteinExistence type="inferred from homology"/>
<keyword evidence="7 12" id="KW-0456">Lyase</keyword>
<dbReference type="Gene3D" id="1.20.200.10">
    <property type="entry name" value="Fumarase/aspartase (Central domain)"/>
    <property type="match status" value="1"/>
</dbReference>
<keyword evidence="7" id="KW-0028">Amino-acid biosynthesis</keyword>
<evidence type="ECO:0000256" key="2">
    <source>
        <dbReference type="ARBA" id="ARBA00004941"/>
    </source>
</evidence>
<dbReference type="InterPro" id="IPR006132">
    <property type="entry name" value="Asp/Orn_carbamoyltranf_P-bd"/>
</dbReference>
<dbReference type="InterPro" id="IPR022761">
    <property type="entry name" value="Fumarate_lyase_N"/>
</dbReference>
<comment type="similarity">
    <text evidence="7">Belongs to the lyase 1 family. Argininosuccinate lyase subfamily.</text>
</comment>
<dbReference type="Gene3D" id="1.10.40.30">
    <property type="entry name" value="Fumarase/aspartase (C-terminal domain)"/>
    <property type="match status" value="1"/>
</dbReference>
<dbReference type="Gene3D" id="1.10.275.10">
    <property type="entry name" value="Fumarase/aspartase (N-terminal domain)"/>
    <property type="match status" value="1"/>
</dbReference>
<dbReference type="Pfam" id="PF00206">
    <property type="entry name" value="Lyase_1"/>
    <property type="match status" value="1"/>
</dbReference>
<keyword evidence="5 7" id="KW-0055">Arginine biosynthesis</keyword>
<dbReference type="CDD" id="cd01359">
    <property type="entry name" value="Argininosuccinate_lyase"/>
    <property type="match status" value="1"/>
</dbReference>
<dbReference type="NCBIfam" id="NF001986">
    <property type="entry name" value="PRK00779.1"/>
    <property type="match status" value="1"/>
</dbReference>
<dbReference type="InterPro" id="IPR002292">
    <property type="entry name" value="Orn/put_carbamltrans"/>
</dbReference>
<dbReference type="PROSITE" id="PS00163">
    <property type="entry name" value="FUMARATE_LYASES"/>
    <property type="match status" value="1"/>
</dbReference>
<feature type="domain" description="Aspartate/ornithine carbamoyltransferase carbamoyl-P binding" evidence="10">
    <location>
        <begin position="432"/>
        <end position="567"/>
    </location>
</feature>
<dbReference type="HAMAP" id="MF_00006">
    <property type="entry name" value="Arg_succ_lyase"/>
    <property type="match status" value="1"/>
</dbReference>
<evidence type="ECO:0000313" key="12">
    <source>
        <dbReference type="EMBL" id="MBL7527488.1"/>
    </source>
</evidence>
<dbReference type="SUPFAM" id="SSF53671">
    <property type="entry name" value="Aspartate/ornithine carbamoyltransferase"/>
    <property type="match status" value="1"/>
</dbReference>
<comment type="pathway">
    <text evidence="2 7">Amino-acid biosynthesis; L-arginine biosynthesis; L-arginine from L-ornithine and carbamoyl phosphate: step 3/3.</text>
</comment>
<dbReference type="PRINTS" id="PR00145">
    <property type="entry name" value="ARGSUCLYASE"/>
</dbReference>
<dbReference type="Pfam" id="PF14698">
    <property type="entry name" value="ASL_C2"/>
    <property type="match status" value="1"/>
</dbReference>
<evidence type="ECO:0000256" key="5">
    <source>
        <dbReference type="ARBA" id="ARBA00022571"/>
    </source>
</evidence>
<dbReference type="PANTHER" id="PTHR43814">
    <property type="entry name" value="ARGININOSUCCINATE LYASE"/>
    <property type="match status" value="1"/>
</dbReference>
<dbReference type="InterPro" id="IPR036901">
    <property type="entry name" value="Asp/Orn_carbamoylTrfase_sf"/>
</dbReference>
<evidence type="ECO:0000256" key="6">
    <source>
        <dbReference type="ARBA" id="ARBA00022679"/>
    </source>
</evidence>
<dbReference type="GO" id="GO:0004056">
    <property type="term" value="F:argininosuccinate lyase activity"/>
    <property type="evidence" value="ECO:0007669"/>
    <property type="project" value="UniProtKB-EC"/>
</dbReference>
<dbReference type="PANTHER" id="PTHR43814:SF1">
    <property type="entry name" value="ARGININOSUCCINATE LYASE"/>
    <property type="match status" value="1"/>
</dbReference>
<evidence type="ECO:0000259" key="10">
    <source>
        <dbReference type="Pfam" id="PF02729"/>
    </source>
</evidence>
<comment type="similarity">
    <text evidence="3">In the N-terminal section; belongs to the lyase 1 family. Argininosuccinate lyase subfamily.</text>
</comment>
<dbReference type="Proteomes" id="UP000809910">
    <property type="component" value="Unassembled WGS sequence"/>
</dbReference>
<organism evidence="12 13">
    <name type="scientific">Legionella bononiensis</name>
    <dbReference type="NCBI Taxonomy" id="2793102"/>
    <lineage>
        <taxon>Bacteria</taxon>
        <taxon>Pseudomonadati</taxon>
        <taxon>Pseudomonadota</taxon>
        <taxon>Gammaproteobacteria</taxon>
        <taxon>Legionellales</taxon>
        <taxon>Legionellaceae</taxon>
        <taxon>Legionella</taxon>
    </lineage>
</organism>
<dbReference type="InterPro" id="IPR000362">
    <property type="entry name" value="Fumarate_lyase_fam"/>
</dbReference>
<feature type="domain" description="Argininosuccinate lyase C-terminal" evidence="11">
    <location>
        <begin position="365"/>
        <end position="411"/>
    </location>
</feature>
<dbReference type="Gene3D" id="3.40.50.1370">
    <property type="entry name" value="Aspartate/ornithine carbamoyltransferase"/>
    <property type="match status" value="2"/>
</dbReference>
<dbReference type="InterPro" id="IPR020557">
    <property type="entry name" value="Fumarate_lyase_CS"/>
</dbReference>
<reference evidence="12 13" key="1">
    <citation type="submission" date="2020-12" db="EMBL/GenBank/DDBJ databases">
        <title>WGS of Legionella: environmental sample.</title>
        <authorList>
            <person name="Cristino S."/>
            <person name="Girolamini L."/>
            <person name="Salaris S."/>
            <person name="Pascale M.R."/>
            <person name="Mazzotta M."/>
            <person name="Orsini M."/>
            <person name="Grottola A."/>
        </authorList>
    </citation>
    <scope>NUCLEOTIDE SEQUENCE [LARGE SCALE GENOMIC DNA]</scope>
    <source>
        <strain evidence="12 13">30cs62</strain>
    </source>
</reference>
<dbReference type="InterPro" id="IPR008948">
    <property type="entry name" value="L-Aspartase-like"/>
</dbReference>
<keyword evidence="13" id="KW-1185">Reference proteome</keyword>
<comment type="caution">
    <text evidence="12">The sequence shown here is derived from an EMBL/GenBank/DDBJ whole genome shotgun (WGS) entry which is preliminary data.</text>
</comment>
<evidence type="ECO:0000259" key="11">
    <source>
        <dbReference type="Pfam" id="PF14698"/>
    </source>
</evidence>
<dbReference type="NCBIfam" id="TIGR00658">
    <property type="entry name" value="orni_carb_tr"/>
    <property type="match status" value="1"/>
</dbReference>
<name>A0ABS1WDQ5_9GAMM</name>
<accession>A0ABS1WDQ5</accession>
<comment type="subcellular location">
    <subcellularLocation>
        <location evidence="7">Cytoplasm</location>
    </subcellularLocation>
</comment>
<keyword evidence="7" id="KW-0963">Cytoplasm</keyword>
<evidence type="ECO:0000256" key="4">
    <source>
        <dbReference type="ARBA" id="ARBA00012338"/>
    </source>
</evidence>
<dbReference type="InterPro" id="IPR006131">
    <property type="entry name" value="Asp_carbamoyltransf_Asp/Orn-bd"/>
</dbReference>
<evidence type="ECO:0000259" key="9">
    <source>
        <dbReference type="Pfam" id="PF00206"/>
    </source>
</evidence>
<dbReference type="PRINTS" id="PR00149">
    <property type="entry name" value="FUMRATELYASE"/>
</dbReference>
<dbReference type="SUPFAM" id="SSF48557">
    <property type="entry name" value="L-aspartase-like"/>
    <property type="match status" value="1"/>
</dbReference>
<evidence type="ECO:0000256" key="3">
    <source>
        <dbReference type="ARBA" id="ARBA00005552"/>
    </source>
</evidence>
<gene>
    <name evidence="7 12" type="primary">argH</name>
    <name evidence="12" type="ORF">I5282_13025</name>
</gene>
<dbReference type="Pfam" id="PF02729">
    <property type="entry name" value="OTCace_N"/>
    <property type="match status" value="1"/>
</dbReference>
<comment type="catalytic activity">
    <reaction evidence="1 7">
        <text>2-(N(omega)-L-arginino)succinate = fumarate + L-arginine</text>
        <dbReference type="Rhea" id="RHEA:24020"/>
        <dbReference type="ChEBI" id="CHEBI:29806"/>
        <dbReference type="ChEBI" id="CHEBI:32682"/>
        <dbReference type="ChEBI" id="CHEBI:57472"/>
        <dbReference type="EC" id="4.3.2.1"/>
    </reaction>
</comment>
<feature type="domain" description="Fumarate lyase N-terminal" evidence="9">
    <location>
        <begin position="8"/>
        <end position="302"/>
    </location>
</feature>
<dbReference type="NCBIfam" id="TIGR00838">
    <property type="entry name" value="argH"/>
    <property type="match status" value="1"/>
</dbReference>
<dbReference type="Pfam" id="PF00185">
    <property type="entry name" value="OTCace"/>
    <property type="match status" value="1"/>
</dbReference>
<dbReference type="InterPro" id="IPR024083">
    <property type="entry name" value="Fumarase/histidase_N"/>
</dbReference>
<dbReference type="EMBL" id="JADWVN010000026">
    <property type="protein sequence ID" value="MBL7527488.1"/>
    <property type="molecule type" value="Genomic_DNA"/>
</dbReference>
<evidence type="ECO:0000259" key="8">
    <source>
        <dbReference type="Pfam" id="PF00185"/>
    </source>
</evidence>
<protein>
    <recommendedName>
        <fullName evidence="4 7">Argininosuccinate lyase</fullName>
        <shortName evidence="7">ASAL</shortName>
        <ecNumber evidence="4 7">4.3.2.1</ecNumber>
    </recommendedName>
    <alternativeName>
        <fullName evidence="7">Arginosuccinase</fullName>
    </alternativeName>
</protein>
<dbReference type="InterPro" id="IPR009049">
    <property type="entry name" value="Argininosuccinate_lyase"/>
</dbReference>
<feature type="domain" description="Aspartate/ornithine carbamoyltransferase Asp/Orn-binding" evidence="8">
    <location>
        <begin position="573"/>
        <end position="723"/>
    </location>
</feature>
<sequence length="725" mass="80901">MSNKTWGGRFKKSLDPLAKTFNASLAFDHVLYSYDILGSQTHAKMLARQGIIQLEEAQAICVALEEIKGELNKGEHVLNDEYEDIHMFIEHLLIEKIGETGKKLHTGRSRNDQVALDLRLYTRDAASKIIGLLHSVRDVLQKLAMKHADDRMPGYTHLQQAQPIYLGWVFDAYLSMLVRDISRFEDMRNRMNFSPLGAGALAGSNLPLDRNWVAQTLGFSGIINNTLDAVSDRDFIMEFCSAASILMVHLSRLAEDLILWATQEFGFITLDDAFATGSSLMPNKKNPDILELIRGKSGRVFGHLLGIVTVLKGLPLAYNKDLQEDKEGLFDTVNTLVSCLTILPPFLESLHFNTELMENKANSGFLNATAVLEALIMQGIPFRDAHHQVGQMVAAALENQCTLEELNSDVIGFSLKPIKPLNPQQKDSVQIKHVVTGMELDGQDIRLLLDNAIRIKKYPLEFSNTLLGKNLAMIFEKPSFRTRLSFTLAMENMGGTAIESISNSRKHEEPRDLIRVLNGYCDFVMVRTHDDTVLTEMVNYSKVPVINGLSALYHPCQALADLLSLHEHFGILEGLTIAYVGDGNNVLHSLLLMAPLVGVKINYCCPETRQPKDEILKQCSPSFESMINCYSTPEEAVRHADAVYTDVWTSMGFVAQDNEHCFAGFQVNEALMAQANSGAVFMHCMPMERGKEVADSLPDHSCSIIFAQSENRLHVQKALLLYLGQ</sequence>
<evidence type="ECO:0000313" key="13">
    <source>
        <dbReference type="Proteomes" id="UP000809910"/>
    </source>
</evidence>
<evidence type="ECO:0000256" key="7">
    <source>
        <dbReference type="HAMAP-Rule" id="MF_00006"/>
    </source>
</evidence>